<name>A0AAE1KTZ5_PETCI</name>
<dbReference type="Proteomes" id="UP001286313">
    <property type="component" value="Unassembled WGS sequence"/>
</dbReference>
<evidence type="ECO:0000313" key="2">
    <source>
        <dbReference type="EMBL" id="KAK3883733.1"/>
    </source>
</evidence>
<protein>
    <submittedName>
        <fullName evidence="2">Uncharacterized protein</fullName>
    </submittedName>
</protein>
<feature type="region of interest" description="Disordered" evidence="1">
    <location>
        <begin position="112"/>
        <end position="243"/>
    </location>
</feature>
<accession>A0AAE1KTZ5</accession>
<feature type="compositionally biased region" description="Basic and acidic residues" evidence="1">
    <location>
        <begin position="161"/>
        <end position="230"/>
    </location>
</feature>
<evidence type="ECO:0000256" key="1">
    <source>
        <dbReference type="SAM" id="MobiDB-lite"/>
    </source>
</evidence>
<proteinExistence type="predicted"/>
<feature type="region of interest" description="Disordered" evidence="1">
    <location>
        <begin position="39"/>
        <end position="78"/>
    </location>
</feature>
<evidence type="ECO:0000313" key="3">
    <source>
        <dbReference type="Proteomes" id="UP001286313"/>
    </source>
</evidence>
<organism evidence="2 3">
    <name type="scientific">Petrolisthes cinctipes</name>
    <name type="common">Flat porcelain crab</name>
    <dbReference type="NCBI Taxonomy" id="88211"/>
    <lineage>
        <taxon>Eukaryota</taxon>
        <taxon>Metazoa</taxon>
        <taxon>Ecdysozoa</taxon>
        <taxon>Arthropoda</taxon>
        <taxon>Crustacea</taxon>
        <taxon>Multicrustacea</taxon>
        <taxon>Malacostraca</taxon>
        <taxon>Eumalacostraca</taxon>
        <taxon>Eucarida</taxon>
        <taxon>Decapoda</taxon>
        <taxon>Pleocyemata</taxon>
        <taxon>Anomura</taxon>
        <taxon>Galatheoidea</taxon>
        <taxon>Porcellanidae</taxon>
        <taxon>Petrolisthes</taxon>
    </lineage>
</organism>
<dbReference type="EMBL" id="JAWQEG010000961">
    <property type="protein sequence ID" value="KAK3883733.1"/>
    <property type="molecule type" value="Genomic_DNA"/>
</dbReference>
<sequence length="243" mass="28161">MRKRGSKRDVIRGRDRNIRVGYQGYRTWASRPTHQLLVRGPGANGGYKRTLNGREEMSENTGQGEEGWDGGTGGRIQNGVRWKVRGMNREGCESGREVRRCRREHRYKKWRRGREEEEEGGREGRRGREVEEEGGKKKRVGRRGWEEEEEGGKKKRKKIEGRRGGREEEGGKKREGRRRGWEEEEEGGKKREGRRGRDGEGKGTWKRKGEQESKREVKSGRGGVGREKCKGRGGRGMWKGREK</sequence>
<reference evidence="2" key="1">
    <citation type="submission" date="2023-10" db="EMBL/GenBank/DDBJ databases">
        <title>Genome assemblies of two species of porcelain crab, Petrolisthes cinctipes and Petrolisthes manimaculis (Anomura: Porcellanidae).</title>
        <authorList>
            <person name="Angst P."/>
        </authorList>
    </citation>
    <scope>NUCLEOTIDE SEQUENCE</scope>
    <source>
        <strain evidence="2">PB745_01</strain>
        <tissue evidence="2">Gill</tissue>
    </source>
</reference>
<comment type="caution">
    <text evidence="2">The sequence shown here is derived from an EMBL/GenBank/DDBJ whole genome shotgun (WGS) entry which is preliminary data.</text>
</comment>
<keyword evidence="3" id="KW-1185">Reference proteome</keyword>
<gene>
    <name evidence="2" type="ORF">Pcinc_011966</name>
</gene>
<dbReference type="AlphaFoldDB" id="A0AAE1KTZ5"/>
<feature type="compositionally biased region" description="Basic and acidic residues" evidence="1">
    <location>
        <begin position="121"/>
        <end position="135"/>
    </location>
</feature>